<dbReference type="Pfam" id="PF14541">
    <property type="entry name" value="TAXi_C"/>
    <property type="match status" value="1"/>
</dbReference>
<reference evidence="7 8" key="1">
    <citation type="submission" date="2024-05" db="EMBL/GenBank/DDBJ databases">
        <title>Haplotype-resolved chromosome-level genome assembly of Huyou (Citrus changshanensis).</title>
        <authorList>
            <person name="Miao C."/>
            <person name="Chen W."/>
            <person name="Wu Y."/>
            <person name="Wang L."/>
            <person name="Zhao S."/>
            <person name="Grierson D."/>
            <person name="Xu C."/>
            <person name="Chen K."/>
        </authorList>
    </citation>
    <scope>NUCLEOTIDE SEQUENCE [LARGE SCALE GENOMIC DNA]</scope>
    <source>
        <strain evidence="7">01-14</strain>
        <tissue evidence="7">Leaf</tissue>
    </source>
</reference>
<dbReference type="PANTHER" id="PTHR47965">
    <property type="entry name" value="ASPARTYL PROTEASE-RELATED"/>
    <property type="match status" value="1"/>
</dbReference>
<dbReference type="PANTHER" id="PTHR47965:SF103">
    <property type="entry name" value="EUKARYOTIC ASPARTYL PROTEASE FAMILY PROTEIN"/>
    <property type="match status" value="1"/>
</dbReference>
<evidence type="ECO:0000256" key="2">
    <source>
        <dbReference type="ARBA" id="ARBA00007447"/>
    </source>
</evidence>
<evidence type="ECO:0000256" key="1">
    <source>
        <dbReference type="ARBA" id="ARBA00004239"/>
    </source>
</evidence>
<keyword evidence="4 5" id="KW-0732">Signal</keyword>
<dbReference type="InterPro" id="IPR033121">
    <property type="entry name" value="PEPTIDASE_A1"/>
</dbReference>
<dbReference type="CDD" id="cd05489">
    <property type="entry name" value="xylanase_inhibitor_I_like"/>
    <property type="match status" value="1"/>
</dbReference>
<dbReference type="InterPro" id="IPR001461">
    <property type="entry name" value="Aspartic_peptidase_A1"/>
</dbReference>
<feature type="signal peptide" evidence="5">
    <location>
        <begin position="1"/>
        <end position="22"/>
    </location>
</feature>
<dbReference type="FunFam" id="2.40.70.10:FF:000041">
    <property type="entry name" value="Basic 7S globulin"/>
    <property type="match status" value="1"/>
</dbReference>
<comment type="similarity">
    <text evidence="2">Belongs to the peptidase A1 family.</text>
</comment>
<accession>A0AAP0LR01</accession>
<dbReference type="Proteomes" id="UP001428341">
    <property type="component" value="Unassembled WGS sequence"/>
</dbReference>
<comment type="subcellular location">
    <subcellularLocation>
        <location evidence="1">Secreted</location>
        <location evidence="1">Extracellular space</location>
    </subcellularLocation>
</comment>
<gene>
    <name evidence="7" type="ORF">WN944_025667</name>
</gene>
<name>A0AAP0LR01_9ROSI</name>
<dbReference type="GO" id="GO:0005576">
    <property type="term" value="C:extracellular region"/>
    <property type="evidence" value="ECO:0007669"/>
    <property type="project" value="UniProtKB-SubCell"/>
</dbReference>
<protein>
    <recommendedName>
        <fullName evidence="6">Peptidase A1 domain-containing protein</fullName>
    </recommendedName>
</protein>
<feature type="chain" id="PRO_5042952765" description="Peptidase A1 domain-containing protein" evidence="5">
    <location>
        <begin position="23"/>
        <end position="422"/>
    </location>
</feature>
<dbReference type="FunFam" id="2.40.70.10:FF:000045">
    <property type="entry name" value="Basic 7S globulin"/>
    <property type="match status" value="1"/>
</dbReference>
<dbReference type="AlphaFoldDB" id="A0AAP0LR01"/>
<evidence type="ECO:0000313" key="8">
    <source>
        <dbReference type="Proteomes" id="UP001428341"/>
    </source>
</evidence>
<evidence type="ECO:0000313" key="7">
    <source>
        <dbReference type="EMBL" id="KAK9182522.1"/>
    </source>
</evidence>
<dbReference type="InterPro" id="IPR021109">
    <property type="entry name" value="Peptidase_aspartic_dom_sf"/>
</dbReference>
<dbReference type="Gene3D" id="2.40.70.10">
    <property type="entry name" value="Acid Proteases"/>
    <property type="match status" value="2"/>
</dbReference>
<dbReference type="SUPFAM" id="SSF50630">
    <property type="entry name" value="Acid proteases"/>
    <property type="match status" value="1"/>
</dbReference>
<dbReference type="InterPro" id="IPR032861">
    <property type="entry name" value="TAXi_N"/>
</dbReference>
<dbReference type="EMBL" id="JBCGBO010000024">
    <property type="protein sequence ID" value="KAK9182522.1"/>
    <property type="molecule type" value="Genomic_DNA"/>
</dbReference>
<organism evidence="7 8">
    <name type="scientific">Citrus x changshan-huyou</name>
    <dbReference type="NCBI Taxonomy" id="2935761"/>
    <lineage>
        <taxon>Eukaryota</taxon>
        <taxon>Viridiplantae</taxon>
        <taxon>Streptophyta</taxon>
        <taxon>Embryophyta</taxon>
        <taxon>Tracheophyta</taxon>
        <taxon>Spermatophyta</taxon>
        <taxon>Magnoliopsida</taxon>
        <taxon>eudicotyledons</taxon>
        <taxon>Gunneridae</taxon>
        <taxon>Pentapetalae</taxon>
        <taxon>rosids</taxon>
        <taxon>malvids</taxon>
        <taxon>Sapindales</taxon>
        <taxon>Rutaceae</taxon>
        <taxon>Aurantioideae</taxon>
        <taxon>Citrus</taxon>
    </lineage>
</organism>
<evidence type="ECO:0000256" key="3">
    <source>
        <dbReference type="ARBA" id="ARBA00022525"/>
    </source>
</evidence>
<dbReference type="PROSITE" id="PS51767">
    <property type="entry name" value="PEPTIDASE_A1"/>
    <property type="match status" value="1"/>
</dbReference>
<keyword evidence="3" id="KW-0964">Secreted</keyword>
<dbReference type="Pfam" id="PF14543">
    <property type="entry name" value="TAXi_N"/>
    <property type="match status" value="1"/>
</dbReference>
<sequence length="422" mass="44579">MALVYKFLLVCFLLIFVPPAIAQTSFRPRALVLPVQKNAAVFQYVTQIKQRTPLVPVKLAVHLGGNLLWVDCEKGYVSSTNKTARCGSAQCNLIGPVACGGGICGEFPSNPISNTGTFGSIRIDVVSVQSTNGRHPGRGVTVPNFIFLCGSEFVLQGLAPGVTGIAALGRTKTALPLQLAAAFSLNRKFAICLSPSARSNGVIIIGDGPYVLLPNVDVSKSLTYTPLLINQVNTEGGFLGTPSNEYFIGVKSIKVGGIAIPLNTTLLSIDSEGIGGTKFSTAVPYTALETSFYKALLQAFVNAMPTKVTRVAPVAPFGACFNSRDIGSSRLGPSVPQIDLVLQNSKVLWSIIGANSIVRVSNDVSCLGFVDGGVTPKTSIVIGGHQLDNNLVQFDIATSRLGFSNSLLLQRTMCSNFNFTST</sequence>
<evidence type="ECO:0000256" key="4">
    <source>
        <dbReference type="ARBA" id="ARBA00022729"/>
    </source>
</evidence>
<dbReference type="GO" id="GO:0006508">
    <property type="term" value="P:proteolysis"/>
    <property type="evidence" value="ECO:0007669"/>
    <property type="project" value="InterPro"/>
</dbReference>
<keyword evidence="8" id="KW-1185">Reference proteome</keyword>
<evidence type="ECO:0000259" key="6">
    <source>
        <dbReference type="PROSITE" id="PS51767"/>
    </source>
</evidence>
<dbReference type="InterPro" id="IPR033868">
    <property type="entry name" value="Xylanase_inhibitor_I-like"/>
</dbReference>
<comment type="caution">
    <text evidence="7">The sequence shown here is derived from an EMBL/GenBank/DDBJ whole genome shotgun (WGS) entry which is preliminary data.</text>
</comment>
<dbReference type="InterPro" id="IPR032799">
    <property type="entry name" value="TAXi_C"/>
</dbReference>
<evidence type="ECO:0000256" key="5">
    <source>
        <dbReference type="SAM" id="SignalP"/>
    </source>
</evidence>
<proteinExistence type="inferred from homology"/>
<dbReference type="GO" id="GO:0004190">
    <property type="term" value="F:aspartic-type endopeptidase activity"/>
    <property type="evidence" value="ECO:0007669"/>
    <property type="project" value="InterPro"/>
</dbReference>
<feature type="domain" description="Peptidase A1" evidence="6">
    <location>
        <begin position="44"/>
        <end position="404"/>
    </location>
</feature>